<dbReference type="EMBL" id="VSSQ01091413">
    <property type="protein sequence ID" value="MPN36976.1"/>
    <property type="molecule type" value="Genomic_DNA"/>
</dbReference>
<evidence type="ECO:0000313" key="2">
    <source>
        <dbReference type="EMBL" id="MPN36976.1"/>
    </source>
</evidence>
<feature type="transmembrane region" description="Helical" evidence="1">
    <location>
        <begin position="12"/>
        <end position="32"/>
    </location>
</feature>
<sequence>MKSRKGYLLLESIISLFIIVTISLSLYSFLFFSNKYKKTIEDNVQLYEQGEEMCYQINKVIENSNGIISIGDLNGNTIKGDTSSYIKINSIKCEYKNQYRNVKDKEVSYKSNKKLFINTLNSSGNSEPGGYEIGDYVDYISVMIENNKISVKLNLSKNDEKYETTFKSYIKKF</sequence>
<evidence type="ECO:0008006" key="3">
    <source>
        <dbReference type="Google" id="ProtNLM"/>
    </source>
</evidence>
<name>A0A645HEK8_9ZZZZ</name>
<keyword evidence="1" id="KW-0472">Membrane</keyword>
<organism evidence="2">
    <name type="scientific">bioreactor metagenome</name>
    <dbReference type="NCBI Taxonomy" id="1076179"/>
    <lineage>
        <taxon>unclassified sequences</taxon>
        <taxon>metagenomes</taxon>
        <taxon>ecological metagenomes</taxon>
    </lineage>
</organism>
<keyword evidence="1" id="KW-0812">Transmembrane</keyword>
<keyword evidence="1" id="KW-1133">Transmembrane helix</keyword>
<comment type="caution">
    <text evidence="2">The sequence shown here is derived from an EMBL/GenBank/DDBJ whole genome shotgun (WGS) entry which is preliminary data.</text>
</comment>
<evidence type="ECO:0000256" key="1">
    <source>
        <dbReference type="SAM" id="Phobius"/>
    </source>
</evidence>
<gene>
    <name evidence="2" type="ORF">SDC9_184488</name>
</gene>
<accession>A0A645HEK8</accession>
<dbReference type="AlphaFoldDB" id="A0A645HEK8"/>
<proteinExistence type="predicted"/>
<reference evidence="2" key="1">
    <citation type="submission" date="2019-08" db="EMBL/GenBank/DDBJ databases">
        <authorList>
            <person name="Kucharzyk K."/>
            <person name="Murdoch R.W."/>
            <person name="Higgins S."/>
            <person name="Loffler F."/>
        </authorList>
    </citation>
    <scope>NUCLEOTIDE SEQUENCE</scope>
</reference>
<protein>
    <recommendedName>
        <fullName evidence="3">Prepilin-type N-terminal cleavage/methylation domain-containing protein</fullName>
    </recommendedName>
</protein>